<feature type="transmembrane region" description="Helical" evidence="1">
    <location>
        <begin position="252"/>
        <end position="271"/>
    </location>
</feature>
<dbReference type="PANTHER" id="PTHR22911:SF103">
    <property type="entry name" value="BLR2811 PROTEIN"/>
    <property type="match status" value="1"/>
</dbReference>
<dbReference type="AlphaFoldDB" id="A0A1G8L978"/>
<proteinExistence type="predicted"/>
<reference evidence="3 4" key="1">
    <citation type="submission" date="2016-10" db="EMBL/GenBank/DDBJ databases">
        <authorList>
            <person name="de Groot N.N."/>
        </authorList>
    </citation>
    <scope>NUCLEOTIDE SEQUENCE [LARGE SCALE GENOMIC DNA]</scope>
    <source>
        <strain evidence="3 4">DSM 26424</strain>
    </source>
</reference>
<gene>
    <name evidence="3" type="ORF">SAMN04487993_100635</name>
</gene>
<name>A0A1G8L978_9RHOB</name>
<feature type="domain" description="EamA" evidence="2">
    <location>
        <begin position="23"/>
        <end position="154"/>
    </location>
</feature>
<dbReference type="Pfam" id="PF00892">
    <property type="entry name" value="EamA"/>
    <property type="match status" value="2"/>
</dbReference>
<evidence type="ECO:0000256" key="1">
    <source>
        <dbReference type="SAM" id="Phobius"/>
    </source>
</evidence>
<accession>A0A1G8L978</accession>
<feature type="transmembrane region" description="Helical" evidence="1">
    <location>
        <begin position="84"/>
        <end position="106"/>
    </location>
</feature>
<evidence type="ECO:0000313" key="4">
    <source>
        <dbReference type="Proteomes" id="UP000199093"/>
    </source>
</evidence>
<feature type="transmembrane region" description="Helical" evidence="1">
    <location>
        <begin position="54"/>
        <end position="72"/>
    </location>
</feature>
<feature type="transmembrane region" description="Helical" evidence="1">
    <location>
        <begin position="193"/>
        <end position="215"/>
    </location>
</feature>
<keyword evidence="1" id="KW-0812">Transmembrane</keyword>
<keyword evidence="1" id="KW-1133">Transmembrane helix</keyword>
<dbReference type="InterPro" id="IPR037185">
    <property type="entry name" value="EmrE-like"/>
</dbReference>
<organism evidence="3 4">
    <name type="scientific">Salipiger marinus</name>
    <dbReference type="NCBI Taxonomy" id="555512"/>
    <lineage>
        <taxon>Bacteria</taxon>
        <taxon>Pseudomonadati</taxon>
        <taxon>Pseudomonadota</taxon>
        <taxon>Alphaproteobacteria</taxon>
        <taxon>Rhodobacterales</taxon>
        <taxon>Roseobacteraceae</taxon>
        <taxon>Salipiger</taxon>
    </lineage>
</organism>
<dbReference type="EMBL" id="FNEJ01000006">
    <property type="protein sequence ID" value="SDI52191.1"/>
    <property type="molecule type" value="Genomic_DNA"/>
</dbReference>
<keyword evidence="1" id="KW-0472">Membrane</keyword>
<feature type="transmembrane region" description="Helical" evidence="1">
    <location>
        <begin position="112"/>
        <end position="131"/>
    </location>
</feature>
<feature type="transmembrane region" description="Helical" evidence="1">
    <location>
        <begin position="221"/>
        <end position="240"/>
    </location>
</feature>
<sequence length="304" mass="32566">MALPVTPLSARPLSSSNTPDNPRGLLFMALGFFAFGITDLLAKLLSQELPAVQVVWLRQSGLFVGVMVLLALRGSHILRTPHPVLQMLRGAIALGSAFCFIMALRFVPLADATAVTFMAPFIVTVIGALVLKEPVGPRRWAAVAAGFMGMLVVIRPGMGVFHPAIGFAVLAALLFSSRQILSRMLSGHDSIATTVTYTSITSTLLCSVPLAFVWVTPASGTLVLLALAMAVCAALGEFLLIRGLDIGQATVLAPVQYSMIVWSTIYGFLVFADLPDLWTFIGCGIIIASGLYTLYRERVNQRRS</sequence>
<feature type="transmembrane region" description="Helical" evidence="1">
    <location>
        <begin position="277"/>
        <end position="295"/>
    </location>
</feature>
<dbReference type="Proteomes" id="UP000199093">
    <property type="component" value="Unassembled WGS sequence"/>
</dbReference>
<dbReference type="RefSeq" id="WP_242656682.1">
    <property type="nucleotide sequence ID" value="NZ_FNEJ01000006.1"/>
</dbReference>
<dbReference type="GO" id="GO:0016020">
    <property type="term" value="C:membrane"/>
    <property type="evidence" value="ECO:0007669"/>
    <property type="project" value="InterPro"/>
</dbReference>
<evidence type="ECO:0000259" key="2">
    <source>
        <dbReference type="Pfam" id="PF00892"/>
    </source>
</evidence>
<dbReference type="PANTHER" id="PTHR22911">
    <property type="entry name" value="ACYL-MALONYL CONDENSING ENZYME-RELATED"/>
    <property type="match status" value="1"/>
</dbReference>
<dbReference type="SUPFAM" id="SSF103481">
    <property type="entry name" value="Multidrug resistance efflux transporter EmrE"/>
    <property type="match status" value="2"/>
</dbReference>
<feature type="domain" description="EamA" evidence="2">
    <location>
        <begin position="164"/>
        <end position="289"/>
    </location>
</feature>
<dbReference type="Gene3D" id="1.10.3730.20">
    <property type="match status" value="1"/>
</dbReference>
<dbReference type="InterPro" id="IPR000620">
    <property type="entry name" value="EamA_dom"/>
</dbReference>
<protein>
    <submittedName>
        <fullName evidence="3">S-adenosylmethionine uptake transporter</fullName>
    </submittedName>
</protein>
<keyword evidence="4" id="KW-1185">Reference proteome</keyword>
<evidence type="ECO:0000313" key="3">
    <source>
        <dbReference type="EMBL" id="SDI52191.1"/>
    </source>
</evidence>
<feature type="transmembrane region" description="Helical" evidence="1">
    <location>
        <begin position="24"/>
        <end position="42"/>
    </location>
</feature>